<evidence type="ECO:0000313" key="11">
    <source>
        <dbReference type="Proteomes" id="UP000661193"/>
    </source>
</evidence>
<evidence type="ECO:0000313" key="10">
    <source>
        <dbReference type="EMBL" id="MBL6277549.1"/>
    </source>
</evidence>
<dbReference type="PANTHER" id="PTHR43289:SF6">
    <property type="entry name" value="SERINE_THREONINE-PROTEIN KINASE NEKL-3"/>
    <property type="match status" value="1"/>
</dbReference>
<dbReference type="Pfam" id="PF00069">
    <property type="entry name" value="Pkinase"/>
    <property type="match status" value="1"/>
</dbReference>
<evidence type="ECO:0000259" key="9">
    <source>
        <dbReference type="PROSITE" id="PS50011"/>
    </source>
</evidence>
<dbReference type="InterPro" id="IPR008266">
    <property type="entry name" value="Tyr_kinase_AS"/>
</dbReference>
<keyword evidence="2 10" id="KW-0723">Serine/threonine-protein kinase</keyword>
<evidence type="ECO:0000256" key="1">
    <source>
        <dbReference type="ARBA" id="ARBA00012513"/>
    </source>
</evidence>
<dbReference type="PANTHER" id="PTHR43289">
    <property type="entry name" value="MITOGEN-ACTIVATED PROTEIN KINASE KINASE KINASE 20-RELATED"/>
    <property type="match status" value="1"/>
</dbReference>
<protein>
    <recommendedName>
        <fullName evidence="1">non-specific serine/threonine protein kinase</fullName>
        <ecNumber evidence="1">2.7.11.1</ecNumber>
    </recommendedName>
</protein>
<dbReference type="PROSITE" id="PS50011">
    <property type="entry name" value="PROTEIN_KINASE_DOM"/>
    <property type="match status" value="1"/>
</dbReference>
<dbReference type="GO" id="GO:0004674">
    <property type="term" value="F:protein serine/threonine kinase activity"/>
    <property type="evidence" value="ECO:0007669"/>
    <property type="project" value="UniProtKB-KW"/>
</dbReference>
<dbReference type="CDD" id="cd14014">
    <property type="entry name" value="STKc_PknB_like"/>
    <property type="match status" value="1"/>
</dbReference>
<dbReference type="EMBL" id="JAETXL010000005">
    <property type="protein sequence ID" value="MBL6277549.1"/>
    <property type="molecule type" value="Genomic_DNA"/>
</dbReference>
<feature type="compositionally biased region" description="Pro residues" evidence="8">
    <location>
        <begin position="441"/>
        <end position="459"/>
    </location>
</feature>
<dbReference type="PROSITE" id="PS00109">
    <property type="entry name" value="PROTEIN_KINASE_TYR"/>
    <property type="match status" value="1"/>
</dbReference>
<evidence type="ECO:0000256" key="3">
    <source>
        <dbReference type="ARBA" id="ARBA00022679"/>
    </source>
</evidence>
<feature type="compositionally biased region" description="Low complexity" evidence="8">
    <location>
        <begin position="415"/>
        <end position="440"/>
    </location>
</feature>
<evidence type="ECO:0000256" key="5">
    <source>
        <dbReference type="ARBA" id="ARBA00022777"/>
    </source>
</evidence>
<dbReference type="SUPFAM" id="SSF56112">
    <property type="entry name" value="Protein kinase-like (PK-like)"/>
    <property type="match status" value="1"/>
</dbReference>
<proteinExistence type="predicted"/>
<dbReference type="PROSITE" id="PS00107">
    <property type="entry name" value="PROTEIN_KINASE_ATP"/>
    <property type="match status" value="1"/>
</dbReference>
<accession>A0ABS1UMH6</accession>
<keyword evidence="3" id="KW-0808">Transferase</keyword>
<dbReference type="EC" id="2.7.11.1" evidence="1"/>
<evidence type="ECO:0000256" key="8">
    <source>
        <dbReference type="SAM" id="MobiDB-lite"/>
    </source>
</evidence>
<feature type="compositionally biased region" description="Low complexity" evidence="8">
    <location>
        <begin position="325"/>
        <end position="341"/>
    </location>
</feature>
<gene>
    <name evidence="10" type="ORF">JMF97_15420</name>
</gene>
<comment type="caution">
    <text evidence="10">The sequence shown here is derived from an EMBL/GenBank/DDBJ whole genome shotgun (WGS) entry which is preliminary data.</text>
</comment>
<keyword evidence="11" id="KW-1185">Reference proteome</keyword>
<reference evidence="10 11" key="1">
    <citation type="submission" date="2021-01" db="EMBL/GenBank/DDBJ databases">
        <title>Genome sequencing of Micromonospora fiedleri MG-37.</title>
        <authorList>
            <person name="Moreland P.E.J."/>
            <person name="Stach J.E.M."/>
        </authorList>
    </citation>
    <scope>NUCLEOTIDE SEQUENCE [LARGE SCALE GENOMIC DNA]</scope>
    <source>
        <strain evidence="10 11">MG-37</strain>
    </source>
</reference>
<dbReference type="InterPro" id="IPR017441">
    <property type="entry name" value="Protein_kinase_ATP_BS"/>
</dbReference>
<feature type="region of interest" description="Disordered" evidence="8">
    <location>
        <begin position="409"/>
        <end position="465"/>
    </location>
</feature>
<evidence type="ECO:0000256" key="2">
    <source>
        <dbReference type="ARBA" id="ARBA00022527"/>
    </source>
</evidence>
<feature type="region of interest" description="Disordered" evidence="8">
    <location>
        <begin position="357"/>
        <end position="384"/>
    </location>
</feature>
<organism evidence="10 11">
    <name type="scientific">Micromonospora fiedleri</name>
    <dbReference type="NCBI Taxonomy" id="1157498"/>
    <lineage>
        <taxon>Bacteria</taxon>
        <taxon>Bacillati</taxon>
        <taxon>Actinomycetota</taxon>
        <taxon>Actinomycetes</taxon>
        <taxon>Micromonosporales</taxon>
        <taxon>Micromonosporaceae</taxon>
        <taxon>Micromonospora</taxon>
    </lineage>
</organism>
<keyword evidence="6 7" id="KW-0067">ATP-binding</keyword>
<feature type="domain" description="Protein kinase" evidence="9">
    <location>
        <begin position="15"/>
        <end position="277"/>
    </location>
</feature>
<feature type="region of interest" description="Disordered" evidence="8">
    <location>
        <begin position="322"/>
        <end position="341"/>
    </location>
</feature>
<dbReference type="InterPro" id="IPR011009">
    <property type="entry name" value="Kinase-like_dom_sf"/>
</dbReference>
<keyword evidence="5 10" id="KW-0418">Kinase</keyword>
<feature type="binding site" evidence="7">
    <location>
        <position position="44"/>
    </location>
    <ligand>
        <name>ATP</name>
        <dbReference type="ChEBI" id="CHEBI:30616"/>
    </ligand>
</feature>
<keyword evidence="4 7" id="KW-0547">Nucleotide-binding</keyword>
<dbReference type="InterPro" id="IPR000719">
    <property type="entry name" value="Prot_kinase_dom"/>
</dbReference>
<dbReference type="Gene3D" id="3.30.200.20">
    <property type="entry name" value="Phosphorylase Kinase, domain 1"/>
    <property type="match status" value="1"/>
</dbReference>
<dbReference type="Gene3D" id="1.10.510.10">
    <property type="entry name" value="Transferase(Phosphotransferase) domain 1"/>
    <property type="match status" value="1"/>
</dbReference>
<dbReference type="Proteomes" id="UP000661193">
    <property type="component" value="Unassembled WGS sequence"/>
</dbReference>
<name>A0ABS1UMH6_9ACTN</name>
<evidence type="ECO:0000256" key="7">
    <source>
        <dbReference type="PROSITE-ProRule" id="PRU10141"/>
    </source>
</evidence>
<feature type="compositionally biased region" description="Low complexity" evidence="8">
    <location>
        <begin position="357"/>
        <end position="367"/>
    </location>
</feature>
<dbReference type="RefSeq" id="WP_203222214.1">
    <property type="nucleotide sequence ID" value="NZ_JAETXL010000005.1"/>
</dbReference>
<evidence type="ECO:0000256" key="4">
    <source>
        <dbReference type="ARBA" id="ARBA00022741"/>
    </source>
</evidence>
<sequence length="555" mass="57223">MKPALQPGRLLATRYRLIDQIGAGGMSVIWRAHDEVLDRVVALKVLAPSLAADARFRDMVREEARAAAQLVHPHVTSVHDYGETVSPDGTITSFVVMELLSGEELEFRLTEGPLPWPEAVEIAAQVADALAAAHRLGIVHRDVTTANVMMTQVGAKVLDFGIATRIGAPDEDEDGATFGTPAYVAPERLDGAPAQPATDVYSLGVLLHETLTGRVPYPAETWEELSAALADRPPPTLTEVPGLPPVVAQICLRCLSRDPADRPTARQVATVLREQMLPADPQAITMLAPTVTLPAVTPPPGASAQAAAGFAQTTVGPAQAATGFSQGAAGPGQATAGSGQASVDASAAAPAAAATGAPVVGVPEAGSSTTDAPATRVGEEPSNGRSWLRPVLAVLVLLFGAALVVPALWPKDSDPPAALPTTEPTESPEPTTTPTESAQPQPSPPPASSPAAPPPPTVVPPTQTTGDTLVEAASRLEDLIGSGLADGGIREDVGLDLRNEVRNLTRAVSLGEGELGPGVARLREKVATRLREEGLSPAYARQLDAAITALSAARV</sequence>
<evidence type="ECO:0000256" key="6">
    <source>
        <dbReference type="ARBA" id="ARBA00022840"/>
    </source>
</evidence>